<evidence type="ECO:0000256" key="1">
    <source>
        <dbReference type="SAM" id="MobiDB-lite"/>
    </source>
</evidence>
<dbReference type="EMBL" id="CADCUW010000699">
    <property type="protein sequence ID" value="CAA9456747.1"/>
    <property type="molecule type" value="Genomic_DNA"/>
</dbReference>
<feature type="compositionally biased region" description="Low complexity" evidence="1">
    <location>
        <begin position="156"/>
        <end position="165"/>
    </location>
</feature>
<feature type="compositionally biased region" description="Gly residues" evidence="1">
    <location>
        <begin position="1"/>
        <end position="11"/>
    </location>
</feature>
<feature type="region of interest" description="Disordered" evidence="1">
    <location>
        <begin position="1"/>
        <end position="165"/>
    </location>
</feature>
<feature type="compositionally biased region" description="Basic and acidic residues" evidence="1">
    <location>
        <begin position="136"/>
        <end position="149"/>
    </location>
</feature>
<protein>
    <submittedName>
        <fullName evidence="2">Uncharacterized protein</fullName>
    </submittedName>
</protein>
<accession>A0A6J4QVQ7</accession>
<sequence>EGRGALGGGRRFGLPLDGRGFPGPGEPRDGSRGGGPAGHARARKAGAPSGPGPEQGQARLPGTGTGPGTAAHRGERGQRRLLEREPHARSVLGRYRQPPLPLLPADAARPESGRRRRSALPPGPLADSGSVGPPDRPGRKLGDNRDPGHHPGRRLGGPYRDTAPV</sequence>
<feature type="non-terminal residue" evidence="2">
    <location>
        <position position="1"/>
    </location>
</feature>
<reference evidence="2" key="1">
    <citation type="submission" date="2020-02" db="EMBL/GenBank/DDBJ databases">
        <authorList>
            <person name="Meier V. D."/>
        </authorList>
    </citation>
    <scope>NUCLEOTIDE SEQUENCE</scope>
    <source>
        <strain evidence="2">AVDCRST_MAG01</strain>
    </source>
</reference>
<gene>
    <name evidence="2" type="ORF">AVDCRST_MAG01-01-5295</name>
</gene>
<feature type="non-terminal residue" evidence="2">
    <location>
        <position position="165"/>
    </location>
</feature>
<organism evidence="2">
    <name type="scientific">uncultured Rubrobacteraceae bacterium</name>
    <dbReference type="NCBI Taxonomy" id="349277"/>
    <lineage>
        <taxon>Bacteria</taxon>
        <taxon>Bacillati</taxon>
        <taxon>Actinomycetota</taxon>
        <taxon>Rubrobacteria</taxon>
        <taxon>Rubrobacterales</taxon>
        <taxon>Rubrobacteraceae</taxon>
        <taxon>environmental samples</taxon>
    </lineage>
</organism>
<feature type="compositionally biased region" description="Basic and acidic residues" evidence="1">
    <location>
        <begin position="72"/>
        <end position="88"/>
    </location>
</feature>
<name>A0A6J4QVQ7_9ACTN</name>
<evidence type="ECO:0000313" key="2">
    <source>
        <dbReference type="EMBL" id="CAA9456747.1"/>
    </source>
</evidence>
<proteinExistence type="predicted"/>
<dbReference type="AlphaFoldDB" id="A0A6J4QVQ7"/>